<name>A0ABC8ZLF4_9POAL</name>
<dbReference type="PANTHER" id="PTHR33526:SF19">
    <property type="entry name" value="OS01G0766300 PROTEIN"/>
    <property type="match status" value="1"/>
</dbReference>
<dbReference type="Proteomes" id="UP001497457">
    <property type="component" value="Chromosome 19rd"/>
</dbReference>
<dbReference type="EMBL" id="OZ075129">
    <property type="protein sequence ID" value="CAL4961220.1"/>
    <property type="molecule type" value="Genomic_DNA"/>
</dbReference>
<proteinExistence type="predicted"/>
<evidence type="ECO:0000313" key="2">
    <source>
        <dbReference type="Proteomes" id="UP001497457"/>
    </source>
</evidence>
<reference evidence="1 2" key="2">
    <citation type="submission" date="2024-10" db="EMBL/GenBank/DDBJ databases">
        <authorList>
            <person name="Ryan C."/>
        </authorList>
    </citation>
    <scope>NUCLEOTIDE SEQUENCE [LARGE SCALE GENOMIC DNA]</scope>
</reference>
<sequence length="212" mass="20952">MRKKSGSGGCLGAPMRALSRACGSACDLYVRGMSGCARRVPSGSSAGVVGRGFGGAGAASLRMRVSSDGADDLVRAAAKRYNQRRVAAEPAEDGGADYDAAANKKAGAAGRQRRVAAEPQAEAVGYSYYYNGAAGKKGGGVGAALVVSAAAPEIWAPATKKGGAAAMGTIAEDEPCEFGPDGACAVVSSTKPPRRAAFGAVTAAGGDGVFAR</sequence>
<dbReference type="PANTHER" id="PTHR33526">
    <property type="entry name" value="OS07G0123800 PROTEIN"/>
    <property type="match status" value="1"/>
</dbReference>
<protein>
    <submittedName>
        <fullName evidence="1">Uncharacterized protein</fullName>
    </submittedName>
</protein>
<organism evidence="1 2">
    <name type="scientific">Urochloa decumbens</name>
    <dbReference type="NCBI Taxonomy" id="240449"/>
    <lineage>
        <taxon>Eukaryota</taxon>
        <taxon>Viridiplantae</taxon>
        <taxon>Streptophyta</taxon>
        <taxon>Embryophyta</taxon>
        <taxon>Tracheophyta</taxon>
        <taxon>Spermatophyta</taxon>
        <taxon>Magnoliopsida</taxon>
        <taxon>Liliopsida</taxon>
        <taxon>Poales</taxon>
        <taxon>Poaceae</taxon>
        <taxon>PACMAD clade</taxon>
        <taxon>Panicoideae</taxon>
        <taxon>Panicodae</taxon>
        <taxon>Paniceae</taxon>
        <taxon>Melinidinae</taxon>
        <taxon>Urochloa</taxon>
    </lineage>
</organism>
<keyword evidence="2" id="KW-1185">Reference proteome</keyword>
<reference evidence="2" key="1">
    <citation type="submission" date="2024-06" db="EMBL/GenBank/DDBJ databases">
        <authorList>
            <person name="Ryan C."/>
        </authorList>
    </citation>
    <scope>NUCLEOTIDE SEQUENCE [LARGE SCALE GENOMIC DNA]</scope>
</reference>
<evidence type="ECO:0000313" key="1">
    <source>
        <dbReference type="EMBL" id="CAL4961220.1"/>
    </source>
</evidence>
<dbReference type="AlphaFoldDB" id="A0ABC8ZLF4"/>
<accession>A0ABC8ZLF4</accession>
<gene>
    <name evidence="1" type="ORF">URODEC1_LOCUS44879</name>
</gene>